<dbReference type="AlphaFoldDB" id="A0A9W9CVU3"/>
<evidence type="ECO:0000259" key="2">
    <source>
        <dbReference type="Pfam" id="PF00557"/>
    </source>
</evidence>
<keyword evidence="4" id="KW-1185">Reference proteome</keyword>
<dbReference type="InterPro" id="IPR000994">
    <property type="entry name" value="Pept_M24"/>
</dbReference>
<protein>
    <recommendedName>
        <fullName evidence="2">Peptidase M24 domain-containing protein</fullName>
    </recommendedName>
</protein>
<dbReference type="Gene3D" id="3.90.230.10">
    <property type="entry name" value="Creatinase/methionine aminopeptidase superfamily"/>
    <property type="match status" value="1"/>
</dbReference>
<keyword evidence="1" id="KW-0732">Signal</keyword>
<dbReference type="InterPro" id="IPR036005">
    <property type="entry name" value="Creatinase/aminopeptidase-like"/>
</dbReference>
<feature type="domain" description="Peptidase M24" evidence="2">
    <location>
        <begin position="201"/>
        <end position="409"/>
    </location>
</feature>
<evidence type="ECO:0000313" key="3">
    <source>
        <dbReference type="EMBL" id="KAJ4390124.1"/>
    </source>
</evidence>
<accession>A0A9W9CVU3</accession>
<evidence type="ECO:0000313" key="4">
    <source>
        <dbReference type="Proteomes" id="UP001140453"/>
    </source>
</evidence>
<dbReference type="EMBL" id="JAPEVB010000004">
    <property type="protein sequence ID" value="KAJ4390124.1"/>
    <property type="molecule type" value="Genomic_DNA"/>
</dbReference>
<name>A0A9W9CVU3_9PEZI</name>
<proteinExistence type="predicted"/>
<organism evidence="3 4">
    <name type="scientific">Gnomoniopsis smithogilvyi</name>
    <dbReference type="NCBI Taxonomy" id="1191159"/>
    <lineage>
        <taxon>Eukaryota</taxon>
        <taxon>Fungi</taxon>
        <taxon>Dikarya</taxon>
        <taxon>Ascomycota</taxon>
        <taxon>Pezizomycotina</taxon>
        <taxon>Sordariomycetes</taxon>
        <taxon>Sordariomycetidae</taxon>
        <taxon>Diaporthales</taxon>
        <taxon>Gnomoniaceae</taxon>
        <taxon>Gnomoniopsis</taxon>
    </lineage>
</organism>
<dbReference type="OrthoDB" id="3632757at2759"/>
<dbReference type="Pfam" id="PF00557">
    <property type="entry name" value="Peptidase_M24"/>
    <property type="match status" value="1"/>
</dbReference>
<feature type="signal peptide" evidence="1">
    <location>
        <begin position="1"/>
        <end position="25"/>
    </location>
</feature>
<comment type="caution">
    <text evidence="3">The sequence shown here is derived from an EMBL/GenBank/DDBJ whole genome shotgun (WGS) entry which is preliminary data.</text>
</comment>
<dbReference type="Proteomes" id="UP001140453">
    <property type="component" value="Unassembled WGS sequence"/>
</dbReference>
<feature type="chain" id="PRO_5040724921" description="Peptidase M24 domain-containing protein" evidence="1">
    <location>
        <begin position="26"/>
        <end position="471"/>
    </location>
</feature>
<evidence type="ECO:0000256" key="1">
    <source>
        <dbReference type="SAM" id="SignalP"/>
    </source>
</evidence>
<reference evidence="3" key="1">
    <citation type="submission" date="2022-10" db="EMBL/GenBank/DDBJ databases">
        <title>Tapping the CABI collections for fungal endophytes: first genome assemblies for Collariella, Neodidymelliopsis, Ascochyta clinopodiicola, Didymella pomorum, Didymosphaeria variabile, Neocosmospora piperis and Neocucurbitaria cava.</title>
        <authorList>
            <person name="Hill R."/>
        </authorList>
    </citation>
    <scope>NUCLEOTIDE SEQUENCE</scope>
    <source>
        <strain evidence="3">IMI 355082</strain>
    </source>
</reference>
<dbReference type="SUPFAM" id="SSF55920">
    <property type="entry name" value="Creatinase/aminopeptidase"/>
    <property type="match status" value="1"/>
</dbReference>
<sequence length="471" mass="52932">MKASVTSLYTVVGLVLALGAPVVAGSSADASKNPQFQTLPPLREQADIVDGWTKKRKALIPEILRKYNVDAWLISQREYAEDTVFWALKDWEQFSARRRTTQLFLANATNGSPSAFSWIDNTPLVWSELKSILAEQQPQSIALNTHSELAFSGGLHAGERDAIEAALGEEWADKFVLEPMVAVEVVATMVDDRLDWYHKMMETAWAIIEEAFSSKVIEPGVTTAQDVEWWMREKIQALNYTTWFQPSVSIMTENDCSMCSTSISQGQMKLMDEPNAPAHLIRHGDIIHCDFGVTALGLNTDTQHLGYILAPGETESDIPKSVLEGLRKANRLQDMTREHMKIGLTGNEILRNIRAQMEKEDIEGKIYCHATGEFGHSAGTVIGMTNLQDEVPFLGDLPLLKNTYYSIELYAEHYIPEKNTTVLFPQEEDVYWSEETQTWEWVYGRQSQYLFVQSVSDAPPAASETGLELEL</sequence>
<gene>
    <name evidence="3" type="ORF">N0V93_007598</name>
</gene>